<evidence type="ECO:0000313" key="1">
    <source>
        <dbReference type="EMBL" id="GGI64405.1"/>
    </source>
</evidence>
<organism evidence="1 2">
    <name type="scientific">Enterococcus alcedinis</name>
    <dbReference type="NCBI Taxonomy" id="1274384"/>
    <lineage>
        <taxon>Bacteria</taxon>
        <taxon>Bacillati</taxon>
        <taxon>Bacillota</taxon>
        <taxon>Bacilli</taxon>
        <taxon>Lactobacillales</taxon>
        <taxon>Enterococcaceae</taxon>
        <taxon>Enterococcus</taxon>
    </lineage>
</organism>
<dbReference type="AlphaFoldDB" id="A0A917JBX6"/>
<comment type="caution">
    <text evidence="1">The sequence shown here is derived from an EMBL/GenBank/DDBJ whole genome shotgun (WGS) entry which is preliminary data.</text>
</comment>
<name>A0A917JBX6_9ENTE</name>
<reference evidence="1" key="1">
    <citation type="journal article" date="2014" name="Int. J. Syst. Evol. Microbiol.">
        <title>Complete genome sequence of Corynebacterium casei LMG S-19264T (=DSM 44701T), isolated from a smear-ripened cheese.</title>
        <authorList>
            <consortium name="US DOE Joint Genome Institute (JGI-PGF)"/>
            <person name="Walter F."/>
            <person name="Albersmeier A."/>
            <person name="Kalinowski J."/>
            <person name="Ruckert C."/>
        </authorList>
    </citation>
    <scope>NUCLEOTIDE SEQUENCE</scope>
    <source>
        <strain evidence="1">CCM 8433</strain>
    </source>
</reference>
<dbReference type="EMBL" id="BMDT01000001">
    <property type="protein sequence ID" value="GGI64405.1"/>
    <property type="molecule type" value="Genomic_DNA"/>
</dbReference>
<sequence length="76" mass="8917">MKKNKEIQIRMEETTRVLQGTKYDVTELHIGKKKMGEILEYGPKDFRTFMDSEAIGSSKTFELAVEAIIRQWNLHE</sequence>
<dbReference type="Proteomes" id="UP000622610">
    <property type="component" value="Unassembled WGS sequence"/>
</dbReference>
<dbReference type="InterPro" id="IPR021351">
    <property type="entry name" value="DUF2969"/>
</dbReference>
<evidence type="ECO:0000313" key="2">
    <source>
        <dbReference type="Proteomes" id="UP000622610"/>
    </source>
</evidence>
<accession>A0A917JBX6</accession>
<protein>
    <recommendedName>
        <fullName evidence="3">DUF2969 domain-containing protein</fullName>
    </recommendedName>
</protein>
<keyword evidence="2" id="KW-1185">Reference proteome</keyword>
<proteinExistence type="predicted"/>
<reference evidence="1" key="2">
    <citation type="submission" date="2020-09" db="EMBL/GenBank/DDBJ databases">
        <authorList>
            <person name="Sun Q."/>
            <person name="Sedlacek I."/>
        </authorList>
    </citation>
    <scope>NUCLEOTIDE SEQUENCE</scope>
    <source>
        <strain evidence="1">CCM 8433</strain>
    </source>
</reference>
<evidence type="ECO:0008006" key="3">
    <source>
        <dbReference type="Google" id="ProtNLM"/>
    </source>
</evidence>
<dbReference type="Pfam" id="PF11184">
    <property type="entry name" value="DUF2969"/>
    <property type="match status" value="1"/>
</dbReference>
<gene>
    <name evidence="1" type="ORF">GCM10011482_00590</name>
</gene>